<dbReference type="Proteomes" id="UP001207228">
    <property type="component" value="Unassembled WGS sequence"/>
</dbReference>
<gene>
    <name evidence="1" type="ORF">OO017_03425</name>
</gene>
<comment type="caution">
    <text evidence="1">The sequence shown here is derived from an EMBL/GenBank/DDBJ whole genome shotgun (WGS) entry which is preliminary data.</text>
</comment>
<evidence type="ECO:0000313" key="1">
    <source>
        <dbReference type="EMBL" id="MCX2738985.1"/>
    </source>
</evidence>
<sequence>MSDYQNIRLCNVEQTVYQKPSHYTSSFIRRSIQSINPTPLLLVSDELKV</sequence>
<reference evidence="1 2" key="1">
    <citation type="submission" date="2022-11" db="EMBL/GenBank/DDBJ databases">
        <title>The characterization of three novel Bacteroidetes species and genomic analysis of their roles in tidal elemental geochemical cycles.</title>
        <authorList>
            <person name="Ma K.-J."/>
        </authorList>
    </citation>
    <scope>NUCLEOTIDE SEQUENCE [LARGE SCALE GENOMIC DNA]</scope>
    <source>
        <strain evidence="1 2">M82</strain>
    </source>
</reference>
<name>A0ABT3RCI2_9BACT</name>
<dbReference type="RefSeq" id="WP_266051043.1">
    <property type="nucleotide sequence ID" value="NZ_JAPFQO010000002.1"/>
</dbReference>
<keyword evidence="2" id="KW-1185">Reference proteome</keyword>
<accession>A0ABT3RCI2</accession>
<organism evidence="1 2">
    <name type="scientific">Pontibacter anaerobius</name>
    <dbReference type="NCBI Taxonomy" id="2993940"/>
    <lineage>
        <taxon>Bacteria</taxon>
        <taxon>Pseudomonadati</taxon>
        <taxon>Bacteroidota</taxon>
        <taxon>Cytophagia</taxon>
        <taxon>Cytophagales</taxon>
        <taxon>Hymenobacteraceae</taxon>
        <taxon>Pontibacter</taxon>
    </lineage>
</organism>
<proteinExistence type="predicted"/>
<dbReference type="EMBL" id="JAPFQO010000002">
    <property type="protein sequence ID" value="MCX2738985.1"/>
    <property type="molecule type" value="Genomic_DNA"/>
</dbReference>
<evidence type="ECO:0000313" key="2">
    <source>
        <dbReference type="Proteomes" id="UP001207228"/>
    </source>
</evidence>
<protein>
    <submittedName>
        <fullName evidence="1">Uncharacterized protein</fullName>
    </submittedName>
</protein>